<evidence type="ECO:0000313" key="3">
    <source>
        <dbReference type="Proteomes" id="UP000054342"/>
    </source>
</evidence>
<feature type="compositionally biased region" description="Polar residues" evidence="1">
    <location>
        <begin position="122"/>
        <end position="153"/>
    </location>
</feature>
<feature type="region of interest" description="Disordered" evidence="1">
    <location>
        <begin position="45"/>
        <end position="171"/>
    </location>
</feature>
<reference evidence="2 3" key="1">
    <citation type="submission" date="2015-01" db="EMBL/GenBank/DDBJ databases">
        <title>The Genome Sequence of Exophiala xenobiotica CBS118157.</title>
        <authorList>
            <consortium name="The Broad Institute Genomics Platform"/>
            <person name="Cuomo C."/>
            <person name="de Hoog S."/>
            <person name="Gorbushina A."/>
            <person name="Stielow B."/>
            <person name="Teixiera M."/>
            <person name="Abouelleil A."/>
            <person name="Chapman S.B."/>
            <person name="Priest M."/>
            <person name="Young S.K."/>
            <person name="Wortman J."/>
            <person name="Nusbaum C."/>
            <person name="Birren B."/>
        </authorList>
    </citation>
    <scope>NUCLEOTIDE SEQUENCE [LARGE SCALE GENOMIC DNA]</scope>
    <source>
        <strain evidence="2 3">CBS 118157</strain>
    </source>
</reference>
<keyword evidence="3" id="KW-1185">Reference proteome</keyword>
<dbReference type="RefSeq" id="XP_013311395.1">
    <property type="nucleotide sequence ID" value="XM_013455941.1"/>
</dbReference>
<gene>
    <name evidence="2" type="ORF">PV05_09598</name>
</gene>
<dbReference type="HOGENOM" id="CLU_049470_0_0_1"/>
<evidence type="ECO:0000256" key="1">
    <source>
        <dbReference type="SAM" id="MobiDB-lite"/>
    </source>
</evidence>
<feature type="region of interest" description="Disordered" evidence="1">
    <location>
        <begin position="394"/>
        <end position="415"/>
    </location>
</feature>
<dbReference type="AlphaFoldDB" id="A0A0D2BF18"/>
<organism evidence="2 3">
    <name type="scientific">Exophiala xenobiotica</name>
    <dbReference type="NCBI Taxonomy" id="348802"/>
    <lineage>
        <taxon>Eukaryota</taxon>
        <taxon>Fungi</taxon>
        <taxon>Dikarya</taxon>
        <taxon>Ascomycota</taxon>
        <taxon>Pezizomycotina</taxon>
        <taxon>Eurotiomycetes</taxon>
        <taxon>Chaetothyriomycetidae</taxon>
        <taxon>Chaetothyriales</taxon>
        <taxon>Herpotrichiellaceae</taxon>
        <taxon>Exophiala</taxon>
    </lineage>
</organism>
<dbReference type="EMBL" id="KN847322">
    <property type="protein sequence ID" value="KIW50811.1"/>
    <property type="molecule type" value="Genomic_DNA"/>
</dbReference>
<feature type="compositionally biased region" description="Basic and acidic residues" evidence="1">
    <location>
        <begin position="394"/>
        <end position="409"/>
    </location>
</feature>
<protein>
    <submittedName>
        <fullName evidence="2">Uncharacterized protein</fullName>
    </submittedName>
</protein>
<accession>A0A0D2BF18</accession>
<evidence type="ECO:0000313" key="2">
    <source>
        <dbReference type="EMBL" id="KIW50811.1"/>
    </source>
</evidence>
<feature type="compositionally biased region" description="Polar residues" evidence="1">
    <location>
        <begin position="1"/>
        <end position="10"/>
    </location>
</feature>
<dbReference type="GeneID" id="25331506"/>
<sequence>MTSSEQTAASTIPLRHRNEQKAAGLCYPKPSLRSDEDFTIRRITSKKHRDQMNQHTIDESDAESFHSAISSVARIKSRCQSTRHGDRPAKTSRCRRSRTQISQEENAALNARSPSEHHRASNENGQNSSQLYSSQSRHRPNQPTIPRRQSSSNLDRKKRRKSVRKDPATLHRESCQLFSSLDGMLALSREFTPLPSVSTTRTGTRHGSLIVEETAKPEEAETIHRLCRKVDERLQSVEHEPFYSCRRRSASSLPISQSNYSALTLQYHSRVTPRISISTSDMRSHGRRDSTSVGTGERPYRPPLNTVISWTSDASRRQEYERIDRAHSGVRGMFSKILPKCMHSKNKRRAFFTGDCDGDSVRRFRMSLDDTNHADDEPVVEEKNEVSNLDAFNEKRALESEQRGLKDSPEPTAKTGIDTMKRWWTCFQ</sequence>
<feature type="region of interest" description="Disordered" evidence="1">
    <location>
        <begin position="279"/>
        <end position="305"/>
    </location>
</feature>
<dbReference type="Proteomes" id="UP000054342">
    <property type="component" value="Unassembled WGS sequence"/>
</dbReference>
<proteinExistence type="predicted"/>
<feature type="region of interest" description="Disordered" evidence="1">
    <location>
        <begin position="1"/>
        <end position="29"/>
    </location>
</feature>
<name>A0A0D2BF18_9EURO</name>
<dbReference type="OrthoDB" id="5366332at2759"/>